<evidence type="ECO:0000313" key="1">
    <source>
        <dbReference type="EMBL" id="MFI0576188.1"/>
    </source>
</evidence>
<reference evidence="1 2" key="1">
    <citation type="submission" date="2024-10" db="EMBL/GenBank/DDBJ databases">
        <authorList>
            <person name="Wannawong T."/>
            <person name="Kuncharoen N."/>
            <person name="Mhuantong W."/>
        </authorList>
    </citation>
    <scope>NUCLEOTIDE SEQUENCE [LARGE SCALE GENOMIC DNA]</scope>
    <source>
        <strain evidence="1 2">CALK1-4</strain>
    </source>
</reference>
<dbReference type="EMBL" id="JBIQWK010000011">
    <property type="protein sequence ID" value="MFI0576188.1"/>
    <property type="molecule type" value="Genomic_DNA"/>
</dbReference>
<keyword evidence="2" id="KW-1185">Reference proteome</keyword>
<proteinExistence type="predicted"/>
<comment type="caution">
    <text evidence="1">The sequence shown here is derived from an EMBL/GenBank/DDBJ whole genome shotgun (WGS) entry which is preliminary data.</text>
</comment>
<protein>
    <submittedName>
        <fullName evidence="1">Uncharacterized protein</fullName>
    </submittedName>
</protein>
<organism evidence="1 2">
    <name type="scientific">Streptomyces tendae</name>
    <dbReference type="NCBI Taxonomy" id="1932"/>
    <lineage>
        <taxon>Bacteria</taxon>
        <taxon>Bacillati</taxon>
        <taxon>Actinomycetota</taxon>
        <taxon>Actinomycetes</taxon>
        <taxon>Kitasatosporales</taxon>
        <taxon>Streptomycetaceae</taxon>
        <taxon>Streptomyces</taxon>
    </lineage>
</organism>
<evidence type="ECO:0000313" key="2">
    <source>
        <dbReference type="Proteomes" id="UP001610810"/>
    </source>
</evidence>
<sequence length="108" mass="11979">MSTTLQAADTVRRALDQQLYTLVGRPVREVRLTRVRRSEGLRWVAMVVGLNGKEVPLFDHGLHHTAAAILREAFPGADWSTAQNYEVRTGTLTRRTTAAPAGLRGGRR</sequence>
<accession>A0ABW7SBJ8</accession>
<dbReference type="RefSeq" id="WP_398353431.1">
    <property type="nucleotide sequence ID" value="NZ_JBIQWK010000011.1"/>
</dbReference>
<gene>
    <name evidence="1" type="ORF">ACH3YB_31635</name>
</gene>
<dbReference type="Proteomes" id="UP001610810">
    <property type="component" value="Unassembled WGS sequence"/>
</dbReference>
<name>A0ABW7SBJ8_STRTE</name>